<dbReference type="RefSeq" id="WP_264328185.1">
    <property type="nucleotide sequence ID" value="NZ_JADEXQ010000186.1"/>
</dbReference>
<gene>
    <name evidence="2" type="ORF">IQ266_26960</name>
</gene>
<comment type="caution">
    <text evidence="2">The sequence shown here is derived from an EMBL/GenBank/DDBJ whole genome shotgun (WGS) entry which is preliminary data.</text>
</comment>
<name>A0A928Z7Q3_9CYAN</name>
<evidence type="ECO:0000313" key="3">
    <source>
        <dbReference type="Proteomes" id="UP000625316"/>
    </source>
</evidence>
<keyword evidence="3" id="KW-1185">Reference proteome</keyword>
<feature type="region of interest" description="Disordered" evidence="1">
    <location>
        <begin position="25"/>
        <end position="68"/>
    </location>
</feature>
<feature type="compositionally biased region" description="Polar residues" evidence="1">
    <location>
        <begin position="25"/>
        <end position="65"/>
    </location>
</feature>
<sequence>MVSNLQSWKRFGLVGTMLLTSGMTQGCATNGQRTNAQPSPDIQPTAQPTASPKSDAKPTSTSALLKQSPKAVAQALGQPIGGDTQSRATYQIGKLNQAFQGYSPERLTVRFDAGKAQAIQLKLKSYMPEIGYGAIPGDETAALKLTQKMLQTLLPQQKFNARELNRSHSGESLQWATYCVAPGMATSLVNSQLYNVNLTTEPEC</sequence>
<reference evidence="2" key="1">
    <citation type="submission" date="2020-10" db="EMBL/GenBank/DDBJ databases">
        <authorList>
            <person name="Castelo-Branco R."/>
            <person name="Eusebio N."/>
            <person name="Adriana R."/>
            <person name="Vieira A."/>
            <person name="Brugerolle De Fraissinette N."/>
            <person name="Rezende De Castro R."/>
            <person name="Schneider M.P."/>
            <person name="Vasconcelos V."/>
            <person name="Leao P.N."/>
        </authorList>
    </citation>
    <scope>NUCLEOTIDE SEQUENCE</scope>
    <source>
        <strain evidence="2">LEGE 11480</strain>
    </source>
</reference>
<evidence type="ECO:0000313" key="2">
    <source>
        <dbReference type="EMBL" id="MBE9033380.1"/>
    </source>
</evidence>
<organism evidence="2 3">
    <name type="scientific">Romeriopsis navalis LEGE 11480</name>
    <dbReference type="NCBI Taxonomy" id="2777977"/>
    <lineage>
        <taxon>Bacteria</taxon>
        <taxon>Bacillati</taxon>
        <taxon>Cyanobacteriota</taxon>
        <taxon>Cyanophyceae</taxon>
        <taxon>Leptolyngbyales</taxon>
        <taxon>Leptolyngbyaceae</taxon>
        <taxon>Romeriopsis</taxon>
        <taxon>Romeriopsis navalis</taxon>
    </lineage>
</organism>
<accession>A0A928Z7Q3</accession>
<protein>
    <submittedName>
        <fullName evidence="2">Uncharacterized protein</fullName>
    </submittedName>
</protein>
<dbReference type="Proteomes" id="UP000625316">
    <property type="component" value="Unassembled WGS sequence"/>
</dbReference>
<dbReference type="EMBL" id="JADEXQ010000186">
    <property type="protein sequence ID" value="MBE9033380.1"/>
    <property type="molecule type" value="Genomic_DNA"/>
</dbReference>
<proteinExistence type="predicted"/>
<evidence type="ECO:0000256" key="1">
    <source>
        <dbReference type="SAM" id="MobiDB-lite"/>
    </source>
</evidence>
<dbReference type="AlphaFoldDB" id="A0A928Z7Q3"/>